<name>A0ABR2UGA9_9PEZI</name>
<dbReference type="EMBL" id="JARVKF010000436">
    <property type="protein sequence ID" value="KAK9413675.1"/>
    <property type="molecule type" value="Genomic_DNA"/>
</dbReference>
<feature type="region of interest" description="Disordered" evidence="1">
    <location>
        <begin position="100"/>
        <end position="128"/>
    </location>
</feature>
<sequence>MVDRPPYSDLEVAPDRGSSLQVVHGDGNYPEVLPEQWKPPAYSDALENVYASPHGQEPKKRHVCGLVPWLFWTLVVAAVIIVIGAGVGGGVGATMSKKNTDSVAPAGTTAPSPANTVASTPTSATGSTATVASDLSSMTSLATTSTNSAELTTTQVVGSSTTLYRDCPSSNNTQYTALGDSTYQYRKLCNDAFLVQSVPETVNVAVASLDACIDLCAQYNKNNEADIKSGKANICNAVCWRNRFETDWPAQCFGNTLKYGAGGQIFPSNDTANEQCDSAAWTNAWSVP</sequence>
<protein>
    <submittedName>
        <fullName evidence="3">Uncharacterized protein</fullName>
    </submittedName>
</protein>
<keyword evidence="2" id="KW-0812">Transmembrane</keyword>
<comment type="caution">
    <text evidence="3">The sequence shown here is derived from an EMBL/GenBank/DDBJ whole genome shotgun (WGS) entry which is preliminary data.</text>
</comment>
<evidence type="ECO:0000313" key="3">
    <source>
        <dbReference type="EMBL" id="KAK9413675.1"/>
    </source>
</evidence>
<keyword evidence="2" id="KW-0472">Membrane</keyword>
<keyword evidence="2" id="KW-1133">Transmembrane helix</keyword>
<feature type="transmembrane region" description="Helical" evidence="2">
    <location>
        <begin position="69"/>
        <end position="91"/>
    </location>
</feature>
<evidence type="ECO:0000313" key="4">
    <source>
        <dbReference type="Proteomes" id="UP001408356"/>
    </source>
</evidence>
<feature type="compositionally biased region" description="Low complexity" evidence="1">
    <location>
        <begin position="116"/>
        <end position="128"/>
    </location>
</feature>
<reference evidence="3 4" key="1">
    <citation type="journal article" date="2024" name="J. Plant Pathol.">
        <title>Sequence and assembly of the genome of Seiridium unicorne, isolate CBS 538.82, causal agent of cypress canker disease.</title>
        <authorList>
            <person name="Scali E."/>
            <person name="Rocca G.D."/>
            <person name="Danti R."/>
            <person name="Garbelotto M."/>
            <person name="Barberini S."/>
            <person name="Baroncelli R."/>
            <person name="Emiliani G."/>
        </authorList>
    </citation>
    <scope>NUCLEOTIDE SEQUENCE [LARGE SCALE GENOMIC DNA]</scope>
    <source>
        <strain evidence="3 4">BM-138-508</strain>
    </source>
</reference>
<proteinExistence type="predicted"/>
<accession>A0ABR2UGA9</accession>
<gene>
    <name evidence="3" type="ORF">SUNI508_11756</name>
</gene>
<organism evidence="3 4">
    <name type="scientific">Seiridium unicorne</name>
    <dbReference type="NCBI Taxonomy" id="138068"/>
    <lineage>
        <taxon>Eukaryota</taxon>
        <taxon>Fungi</taxon>
        <taxon>Dikarya</taxon>
        <taxon>Ascomycota</taxon>
        <taxon>Pezizomycotina</taxon>
        <taxon>Sordariomycetes</taxon>
        <taxon>Xylariomycetidae</taxon>
        <taxon>Amphisphaeriales</taxon>
        <taxon>Sporocadaceae</taxon>
        <taxon>Seiridium</taxon>
    </lineage>
</organism>
<dbReference type="Proteomes" id="UP001408356">
    <property type="component" value="Unassembled WGS sequence"/>
</dbReference>
<feature type="region of interest" description="Disordered" evidence="1">
    <location>
        <begin position="1"/>
        <end position="20"/>
    </location>
</feature>
<evidence type="ECO:0000256" key="1">
    <source>
        <dbReference type="SAM" id="MobiDB-lite"/>
    </source>
</evidence>
<keyword evidence="4" id="KW-1185">Reference proteome</keyword>
<evidence type="ECO:0000256" key="2">
    <source>
        <dbReference type="SAM" id="Phobius"/>
    </source>
</evidence>